<dbReference type="Gene3D" id="4.10.60.10">
    <property type="entry name" value="Zinc finger, CCHC-type"/>
    <property type="match status" value="1"/>
</dbReference>
<dbReference type="SMART" id="SM00343">
    <property type="entry name" value="ZnF_C2HC"/>
    <property type="match status" value="1"/>
</dbReference>
<gene>
    <name evidence="6" type="primary">TMEM79</name>
</gene>
<dbReference type="RefSeq" id="XP_013923482.1">
    <property type="nucleotide sequence ID" value="XM_014068007.1"/>
</dbReference>
<dbReference type="PANTHER" id="PTHR37984">
    <property type="entry name" value="PROTEIN CBG26694"/>
    <property type="match status" value="1"/>
</dbReference>
<dbReference type="GO" id="GO:0003676">
    <property type="term" value="F:nucleic acid binding"/>
    <property type="evidence" value="ECO:0007669"/>
    <property type="project" value="InterPro"/>
</dbReference>
<keyword evidence="1" id="KW-0863">Zinc-finger</keyword>
<proteinExistence type="predicted"/>
<feature type="domain" description="CCHC-type" evidence="4">
    <location>
        <begin position="429"/>
        <end position="443"/>
    </location>
</feature>
<evidence type="ECO:0000313" key="6">
    <source>
        <dbReference type="RefSeq" id="XP_013923482.1"/>
    </source>
</evidence>
<dbReference type="InterPro" id="IPR001878">
    <property type="entry name" value="Znf_CCHC"/>
</dbReference>
<dbReference type="GeneID" id="106550178"/>
<name>A0A6I9YH26_9SAUR</name>
<evidence type="ECO:0000256" key="3">
    <source>
        <dbReference type="SAM" id="Phobius"/>
    </source>
</evidence>
<dbReference type="AlphaFoldDB" id="A0A6I9YH26"/>
<protein>
    <submittedName>
        <fullName evidence="6">Transmembrane protein 79</fullName>
    </submittedName>
</protein>
<evidence type="ECO:0000313" key="5">
    <source>
        <dbReference type="Proteomes" id="UP000504617"/>
    </source>
</evidence>
<accession>A0A6I9YH26</accession>
<dbReference type="PANTHER" id="PTHR37984:SF12">
    <property type="entry name" value="RIBONUCLEASE H"/>
    <property type="match status" value="1"/>
</dbReference>
<keyword evidence="5" id="KW-1185">Reference proteome</keyword>
<reference evidence="6" key="1">
    <citation type="submission" date="2025-08" db="UniProtKB">
        <authorList>
            <consortium name="RefSeq"/>
        </authorList>
    </citation>
    <scope>IDENTIFICATION</scope>
    <source>
        <tissue evidence="6">Skeletal muscle</tissue>
    </source>
</reference>
<dbReference type="InterPro" id="IPR041577">
    <property type="entry name" value="RT_RNaseH_2"/>
</dbReference>
<dbReference type="InterPro" id="IPR050951">
    <property type="entry name" value="Retrovirus_Pol_polyprotein"/>
</dbReference>
<feature type="transmembrane region" description="Helical" evidence="3">
    <location>
        <begin position="182"/>
        <end position="206"/>
    </location>
</feature>
<dbReference type="Gene3D" id="3.30.70.270">
    <property type="match status" value="1"/>
</dbReference>
<keyword evidence="1" id="KW-0479">Metal-binding</keyword>
<dbReference type="SUPFAM" id="SSF56672">
    <property type="entry name" value="DNA/RNA polymerases"/>
    <property type="match status" value="1"/>
</dbReference>
<evidence type="ECO:0000256" key="2">
    <source>
        <dbReference type="SAM" id="MobiDB-lite"/>
    </source>
</evidence>
<sequence length="765" mass="83337">MSAIAPSEDMAMVPLGKDTSPAAQLTQTHTQKPSSEDTEATLPWDRAQHDTVGEMPGVLETDARPSPEGSMKAAMDHQAFLKPLEDEECSGMSAMAAHAFIPIDPLCIERRPRSHKKQPWQLDVPLQDRAPYQEEKADPEQQTFLARDSSACSHDLPDPAGEPSQTHCCRTKGCCNSANLKAVASMTTALIIFPGLVYSAYVFLPFDMPVMESMSARLVYTLRCGVFATFPIILGMMVYGVSRLCASSLQPFEELSREVEIHRHFVSQSVDLFILYFFNIAVLSTYLSQEGLKLIPLLTGLFAISRRRLLDKTNITLTIAIKEARATELAELSTLEMARYLPPAPTLPPVPALPAPTPPPPLPSSPSTCLIDELVPLPDSFYEGQVDRLRAIPRRPQPSQARATAESATCLSCGGNHARASCPFKTSVCRRCGKKGHLAQVCRATLPPPADQPLPAYGPPVPPRNQQPRRQQARQDDCYALEEDLPATPAVSVSQASAGMRKITTTISIEGSPCPMEVDSGSSRSLLSWATFSRLCPQVPKSQVSPADTLLRDYQGTNIHTLGCYGVRVQVEFLGFMIDVQGIHPTPSKISAIKNAPVPTSKVQLQAFLGLLNFYAPFLPHKASLAEPLHRLLEQSVAWQWGSREAHAFAAVKSLLTSEAVLVQYSNKMPLTLACDASPVGLGAVLSHVLPNGSEAPIAFYSRTLSSAERNYSQIDKEALAAVSGVKKFHNYLYGRHFTLYTDHKPLLGLFAGDRPTPPPSCLPG</sequence>
<feature type="region of interest" description="Disordered" evidence="2">
    <location>
        <begin position="447"/>
        <end position="476"/>
    </location>
</feature>
<keyword evidence="1" id="KW-0862">Zinc</keyword>
<dbReference type="FunFam" id="3.30.70.270:FF:000026">
    <property type="entry name" value="Transposon Ty3-G Gag-Pol polyprotein"/>
    <property type="match status" value="1"/>
</dbReference>
<organism evidence="5 6">
    <name type="scientific">Thamnophis sirtalis</name>
    <dbReference type="NCBI Taxonomy" id="35019"/>
    <lineage>
        <taxon>Eukaryota</taxon>
        <taxon>Metazoa</taxon>
        <taxon>Chordata</taxon>
        <taxon>Craniata</taxon>
        <taxon>Vertebrata</taxon>
        <taxon>Euteleostomi</taxon>
        <taxon>Lepidosauria</taxon>
        <taxon>Squamata</taxon>
        <taxon>Bifurcata</taxon>
        <taxon>Unidentata</taxon>
        <taxon>Episquamata</taxon>
        <taxon>Toxicofera</taxon>
        <taxon>Serpentes</taxon>
        <taxon>Colubroidea</taxon>
        <taxon>Colubridae</taxon>
        <taxon>Natricinae</taxon>
        <taxon>Thamnophis</taxon>
    </lineage>
</organism>
<dbReference type="Gene3D" id="3.10.20.370">
    <property type="match status" value="1"/>
</dbReference>
<feature type="compositionally biased region" description="Pro residues" evidence="2">
    <location>
        <begin position="447"/>
        <end position="465"/>
    </location>
</feature>
<feature type="transmembrane region" description="Helical" evidence="3">
    <location>
        <begin position="218"/>
        <end position="241"/>
    </location>
</feature>
<dbReference type="KEGG" id="tsr:106550178"/>
<evidence type="ECO:0000256" key="1">
    <source>
        <dbReference type="PROSITE-ProRule" id="PRU00047"/>
    </source>
</evidence>
<dbReference type="Proteomes" id="UP000504617">
    <property type="component" value="Unplaced"/>
</dbReference>
<dbReference type="GO" id="GO:0008270">
    <property type="term" value="F:zinc ion binding"/>
    <property type="evidence" value="ECO:0007669"/>
    <property type="project" value="UniProtKB-KW"/>
</dbReference>
<dbReference type="InterPro" id="IPR043128">
    <property type="entry name" value="Rev_trsase/Diguanyl_cyclase"/>
</dbReference>
<feature type="region of interest" description="Disordered" evidence="2">
    <location>
        <begin position="1"/>
        <end position="55"/>
    </location>
</feature>
<keyword evidence="3 6" id="KW-0812">Transmembrane</keyword>
<evidence type="ECO:0000259" key="4">
    <source>
        <dbReference type="PROSITE" id="PS50158"/>
    </source>
</evidence>
<feature type="compositionally biased region" description="Polar residues" evidence="2">
    <location>
        <begin position="21"/>
        <end position="33"/>
    </location>
</feature>
<dbReference type="PROSITE" id="PS50158">
    <property type="entry name" value="ZF_CCHC"/>
    <property type="match status" value="1"/>
</dbReference>
<dbReference type="FunFam" id="3.10.20.370:FF:000001">
    <property type="entry name" value="Retrovirus-related Pol polyprotein from transposon 17.6-like protein"/>
    <property type="match status" value="1"/>
</dbReference>
<dbReference type="InterPro" id="IPR043502">
    <property type="entry name" value="DNA/RNA_pol_sf"/>
</dbReference>
<dbReference type="CDD" id="cd09274">
    <property type="entry name" value="RNase_HI_RT_Ty3"/>
    <property type="match status" value="1"/>
</dbReference>
<dbReference type="OrthoDB" id="8887147at2759"/>
<dbReference type="Pfam" id="PF17919">
    <property type="entry name" value="RT_RNaseH_2"/>
    <property type="match status" value="1"/>
</dbReference>
<dbReference type="CTD" id="84283"/>
<keyword evidence="3" id="KW-1133">Transmembrane helix</keyword>
<keyword evidence="3" id="KW-0472">Membrane</keyword>